<dbReference type="GO" id="GO:0006487">
    <property type="term" value="P:protein N-linked glycosylation"/>
    <property type="evidence" value="ECO:0007669"/>
    <property type="project" value="TreeGrafter"/>
</dbReference>
<evidence type="ECO:0000313" key="5">
    <source>
        <dbReference type="Proteomes" id="UP000327013"/>
    </source>
</evidence>
<dbReference type="GO" id="GO:0000032">
    <property type="term" value="P:cell wall mannoprotein biosynthetic process"/>
    <property type="evidence" value="ECO:0007669"/>
    <property type="project" value="TreeGrafter"/>
</dbReference>
<dbReference type="OrthoDB" id="439943at2759"/>
<feature type="compositionally biased region" description="Polar residues" evidence="3">
    <location>
        <begin position="165"/>
        <end position="187"/>
    </location>
</feature>
<protein>
    <recommendedName>
        <fullName evidence="6">Glycosyltransferase family 15 protein</fullName>
    </recommendedName>
</protein>
<reference evidence="4 5" key="1">
    <citation type="submission" date="2019-06" db="EMBL/GenBank/DDBJ databases">
        <title>A chromosomal-level reference genome of Carpinus fangiana (Coryloideae, Betulaceae).</title>
        <authorList>
            <person name="Yang X."/>
            <person name="Wang Z."/>
            <person name="Zhang L."/>
            <person name="Hao G."/>
            <person name="Liu J."/>
            <person name="Yang Y."/>
        </authorList>
    </citation>
    <scope>NUCLEOTIDE SEQUENCE [LARGE SCALE GENOMIC DNA]</scope>
    <source>
        <strain evidence="4">Cfa_2016G</strain>
        <tissue evidence="4">Leaf</tissue>
    </source>
</reference>
<evidence type="ECO:0000313" key="4">
    <source>
        <dbReference type="EMBL" id="KAB8342829.1"/>
    </source>
</evidence>
<evidence type="ECO:0000256" key="2">
    <source>
        <dbReference type="ARBA" id="ARBA00022679"/>
    </source>
</evidence>
<dbReference type="PANTHER" id="PTHR31121:SF2">
    <property type="entry name" value="MANNOSYLTRANSFERASE KTR5-RELATED"/>
    <property type="match status" value="1"/>
</dbReference>
<dbReference type="GO" id="GO:0005794">
    <property type="term" value="C:Golgi apparatus"/>
    <property type="evidence" value="ECO:0007669"/>
    <property type="project" value="TreeGrafter"/>
</dbReference>
<evidence type="ECO:0008006" key="6">
    <source>
        <dbReference type="Google" id="ProtNLM"/>
    </source>
</evidence>
<dbReference type="GO" id="GO:0000026">
    <property type="term" value="F:alpha-1,2-mannosyltransferase activity"/>
    <property type="evidence" value="ECO:0007669"/>
    <property type="project" value="TreeGrafter"/>
</dbReference>
<comment type="similarity">
    <text evidence="1">Belongs to the glycosyltransferase 15 family.</text>
</comment>
<name>A0A5N6KSL1_9ROSI</name>
<dbReference type="SUPFAM" id="SSF53448">
    <property type="entry name" value="Nucleotide-diphospho-sugar transferases"/>
    <property type="match status" value="1"/>
</dbReference>
<feature type="region of interest" description="Disordered" evidence="3">
    <location>
        <begin position="117"/>
        <end position="136"/>
    </location>
</feature>
<dbReference type="PANTHER" id="PTHR31121">
    <property type="entry name" value="ALPHA-1,2 MANNOSYLTRANSFERASE KTR1"/>
    <property type="match status" value="1"/>
</dbReference>
<feature type="compositionally biased region" description="Basic and acidic residues" evidence="3">
    <location>
        <begin position="1"/>
        <end position="11"/>
    </location>
</feature>
<organism evidence="4 5">
    <name type="scientific">Carpinus fangiana</name>
    <dbReference type="NCBI Taxonomy" id="176857"/>
    <lineage>
        <taxon>Eukaryota</taxon>
        <taxon>Viridiplantae</taxon>
        <taxon>Streptophyta</taxon>
        <taxon>Embryophyta</taxon>
        <taxon>Tracheophyta</taxon>
        <taxon>Spermatophyta</taxon>
        <taxon>Magnoliopsida</taxon>
        <taxon>eudicotyledons</taxon>
        <taxon>Gunneridae</taxon>
        <taxon>Pentapetalae</taxon>
        <taxon>rosids</taxon>
        <taxon>fabids</taxon>
        <taxon>Fagales</taxon>
        <taxon>Betulaceae</taxon>
        <taxon>Carpinus</taxon>
    </lineage>
</organism>
<feature type="compositionally biased region" description="Basic and acidic residues" evidence="3">
    <location>
        <begin position="155"/>
        <end position="164"/>
    </location>
</feature>
<gene>
    <name evidence="4" type="ORF">FH972_022427</name>
</gene>
<dbReference type="InterPro" id="IPR029044">
    <property type="entry name" value="Nucleotide-diphossugar_trans"/>
</dbReference>
<proteinExistence type="inferred from homology"/>
<evidence type="ECO:0000256" key="3">
    <source>
        <dbReference type="SAM" id="MobiDB-lite"/>
    </source>
</evidence>
<keyword evidence="2" id="KW-0808">Transferase</keyword>
<dbReference type="Proteomes" id="UP000327013">
    <property type="component" value="Unassembled WGS sequence"/>
</dbReference>
<feature type="region of interest" description="Disordered" evidence="3">
    <location>
        <begin position="1"/>
        <end position="56"/>
    </location>
</feature>
<dbReference type="GO" id="GO:0016020">
    <property type="term" value="C:membrane"/>
    <property type="evidence" value="ECO:0007669"/>
    <property type="project" value="InterPro"/>
</dbReference>
<comment type="caution">
    <text evidence="4">The sequence shown here is derived from an EMBL/GenBank/DDBJ whole genome shotgun (WGS) entry which is preliminary data.</text>
</comment>
<evidence type="ECO:0000256" key="1">
    <source>
        <dbReference type="ARBA" id="ARBA00007677"/>
    </source>
</evidence>
<dbReference type="Gene3D" id="3.90.550.10">
    <property type="entry name" value="Spore Coat Polysaccharide Biosynthesis Protein SpsA, Chain A"/>
    <property type="match status" value="1"/>
</dbReference>
<feature type="region of interest" description="Disordered" evidence="3">
    <location>
        <begin position="152"/>
        <end position="236"/>
    </location>
</feature>
<sequence>MPRPSRDDVHRHFSPIPEAPPPHSPDAGPSGDGEAANHDASDDPYPPNLTSPSNKKKFFKHARVRCRHCSWRSKRDASRQAKHLSLCTEYRAWCAVHGEAVVGLKAESSRMRDRVLEQSAFRPSPSTTPSAAVRGSHETNNYFTAPTIASLAHTPDGHSAESSRRSGASYLTPSTANPRTGTSQQSPSRRDTPLGPGPSSITGAAGALGHRYSHSDSRTSSHTQTPERGGIQVQGLGDAERRRLNILYARALVATGLKDVNYYDKTEFPQMYAFLKALNPGYEPPPKEELGALVVREFFGGMAREDTVGHGLDGTGNGAGQARPITRPNRTHGVVGIVFSAKAVRRAAALNMGKGSCRMQISLRVSLTCTFAALTAGRHAAPHVGMFYRYRVSITAALVVALFLETIHHVRSYRVARPQEDLDPPFVRGCSNDLLLEAPRENATLVMLARNSDLQGAVNTLQSLEAAFNQFYHYPITFLNNEPWSQEFIDALTNTVSGDAHFEVVNGTAWGYPPFIDQDYARSRMLAQERDGIRYAGQESYHHMCRFNAGPIFDVPALQRYRYYWRLEPDAVDFPCALTYDPFTRMRAARKLYGYTVALWEVDTTVPSLFRRVAAYKRAARLPTTDLWRLATAPSRLPLPLRWLLGHLVQTRAPTGDAWNLCHYWSNFEIADMDFFRSPAYRAFFAHLDAAGGFYYERWGDAAVHSLGAALLLEPAQLHFFEDLGYTHGPFQNCPENAKGAQREGARELAAHDGWNVASESEVGVGCRCRCRPETVQNKPTCLNRLRRGVERAGRPLSAWRLP</sequence>
<dbReference type="EMBL" id="VIBQ01000012">
    <property type="protein sequence ID" value="KAB8342829.1"/>
    <property type="molecule type" value="Genomic_DNA"/>
</dbReference>
<dbReference type="Pfam" id="PF01793">
    <property type="entry name" value="Glyco_transf_15"/>
    <property type="match status" value="1"/>
</dbReference>
<dbReference type="InterPro" id="IPR002685">
    <property type="entry name" value="Glyco_trans_15"/>
</dbReference>
<keyword evidence="5" id="KW-1185">Reference proteome</keyword>
<accession>A0A5N6KSL1</accession>
<dbReference type="AlphaFoldDB" id="A0A5N6KSL1"/>